<feature type="transmembrane region" description="Helical" evidence="7">
    <location>
        <begin position="361"/>
        <end position="379"/>
    </location>
</feature>
<evidence type="ECO:0000256" key="4">
    <source>
        <dbReference type="ARBA" id="ARBA00022692"/>
    </source>
</evidence>
<name>A0A6I0FBP9_9FIRM</name>
<feature type="transmembrane region" description="Helical" evidence="7">
    <location>
        <begin position="69"/>
        <end position="86"/>
    </location>
</feature>
<dbReference type="InterPro" id="IPR011701">
    <property type="entry name" value="MFS"/>
</dbReference>
<evidence type="ECO:0000313" key="9">
    <source>
        <dbReference type="EMBL" id="KAB3529973.1"/>
    </source>
</evidence>
<dbReference type="PROSITE" id="PS50850">
    <property type="entry name" value="MFS"/>
    <property type="match status" value="1"/>
</dbReference>
<dbReference type="InterPro" id="IPR050171">
    <property type="entry name" value="MFS_Transporters"/>
</dbReference>
<comment type="caution">
    <text evidence="9">The sequence shown here is derived from an EMBL/GenBank/DDBJ whole genome shotgun (WGS) entry which is preliminary data.</text>
</comment>
<evidence type="ECO:0000256" key="1">
    <source>
        <dbReference type="ARBA" id="ARBA00004651"/>
    </source>
</evidence>
<keyword evidence="2" id="KW-0813">Transport</keyword>
<proteinExistence type="predicted"/>
<dbReference type="PANTHER" id="PTHR23517:SF3">
    <property type="entry name" value="INTEGRAL MEMBRANE TRANSPORT PROTEIN"/>
    <property type="match status" value="1"/>
</dbReference>
<feature type="transmembrane region" description="Helical" evidence="7">
    <location>
        <begin position="36"/>
        <end position="57"/>
    </location>
</feature>
<feature type="domain" description="Major facilitator superfamily (MFS) profile" evidence="8">
    <location>
        <begin position="3"/>
        <end position="383"/>
    </location>
</feature>
<dbReference type="InterPro" id="IPR020846">
    <property type="entry name" value="MFS_dom"/>
</dbReference>
<dbReference type="EMBL" id="WBZC01000075">
    <property type="protein sequence ID" value="KAB3529973.1"/>
    <property type="molecule type" value="Genomic_DNA"/>
</dbReference>
<evidence type="ECO:0000313" key="10">
    <source>
        <dbReference type="Proteomes" id="UP000432715"/>
    </source>
</evidence>
<feature type="transmembrane region" description="Helical" evidence="7">
    <location>
        <begin position="267"/>
        <end position="286"/>
    </location>
</feature>
<dbReference type="Gene3D" id="1.20.1250.20">
    <property type="entry name" value="MFS general substrate transporter like domains"/>
    <property type="match status" value="2"/>
</dbReference>
<dbReference type="Pfam" id="PF07690">
    <property type="entry name" value="MFS_1"/>
    <property type="match status" value="1"/>
</dbReference>
<keyword evidence="5 7" id="KW-1133">Transmembrane helix</keyword>
<feature type="transmembrane region" description="Helical" evidence="7">
    <location>
        <begin position="237"/>
        <end position="255"/>
    </location>
</feature>
<dbReference type="PANTHER" id="PTHR23517">
    <property type="entry name" value="RESISTANCE PROTEIN MDTM, PUTATIVE-RELATED-RELATED"/>
    <property type="match status" value="1"/>
</dbReference>
<feature type="transmembrane region" description="Helical" evidence="7">
    <location>
        <begin position="12"/>
        <end position="30"/>
    </location>
</feature>
<feature type="transmembrane region" description="Helical" evidence="7">
    <location>
        <begin position="161"/>
        <end position="178"/>
    </location>
</feature>
<feature type="transmembrane region" description="Helical" evidence="7">
    <location>
        <begin position="136"/>
        <end position="155"/>
    </location>
</feature>
<keyword evidence="10" id="KW-1185">Reference proteome</keyword>
<evidence type="ECO:0000256" key="5">
    <source>
        <dbReference type="ARBA" id="ARBA00022989"/>
    </source>
</evidence>
<dbReference type="GO" id="GO:0022857">
    <property type="term" value="F:transmembrane transporter activity"/>
    <property type="evidence" value="ECO:0007669"/>
    <property type="project" value="InterPro"/>
</dbReference>
<feature type="transmembrane region" description="Helical" evidence="7">
    <location>
        <begin position="92"/>
        <end position="115"/>
    </location>
</feature>
<evidence type="ECO:0000256" key="3">
    <source>
        <dbReference type="ARBA" id="ARBA00022475"/>
    </source>
</evidence>
<sequence>MNQLSTVKRPIYLISFPLSFIAFIMPVYAIELGASIFEVGILYSVFSLCGVLLRPLVGKWIDIRGRKNGVLVGLISYASVMVLLVLSDSYKLLFIANILQGIAGGFLWISLNTMVSDVSDDENRSKNFGDIVQVSNRGAMMGSIIAFSILFNISIDNPFKLIFMFYLLISIIAIYYGAKNTQETLQQSNQCKSNENAVDYTYSKFRRFLAIITVLSLVGSMLTPIFLIYMKEQITDSITMISYVYIPGAILSIFLPKKLGILSDTYGRKNLLIIGLLLQAIIVFLMPITKTYLLFMLVYTLLVVGGMLVEPAKRSLVTELTGNIQRGKSYGYYSTAVGLGGIIGPLIGTFVYQYFGHTLLFYIQGVTILVSSIIIYAVLRESSEKLHNLTKT</sequence>
<dbReference type="PRINTS" id="PR01035">
    <property type="entry name" value="TCRTETA"/>
</dbReference>
<accession>A0A6I0FBP9</accession>
<dbReference type="InterPro" id="IPR036259">
    <property type="entry name" value="MFS_trans_sf"/>
</dbReference>
<protein>
    <submittedName>
        <fullName evidence="9">MFS transporter</fullName>
    </submittedName>
</protein>
<dbReference type="Proteomes" id="UP000432715">
    <property type="component" value="Unassembled WGS sequence"/>
</dbReference>
<evidence type="ECO:0000256" key="7">
    <source>
        <dbReference type="SAM" id="Phobius"/>
    </source>
</evidence>
<comment type="subcellular location">
    <subcellularLocation>
        <location evidence="1">Cell membrane</location>
        <topology evidence="1">Multi-pass membrane protein</topology>
    </subcellularLocation>
</comment>
<evidence type="ECO:0000256" key="6">
    <source>
        <dbReference type="ARBA" id="ARBA00023136"/>
    </source>
</evidence>
<evidence type="ECO:0000256" key="2">
    <source>
        <dbReference type="ARBA" id="ARBA00022448"/>
    </source>
</evidence>
<feature type="transmembrane region" description="Helical" evidence="7">
    <location>
        <begin position="330"/>
        <end position="355"/>
    </location>
</feature>
<dbReference type="CDD" id="cd17325">
    <property type="entry name" value="MFS_MdtG_SLC18_like"/>
    <property type="match status" value="1"/>
</dbReference>
<dbReference type="SUPFAM" id="SSF103473">
    <property type="entry name" value="MFS general substrate transporter"/>
    <property type="match status" value="1"/>
</dbReference>
<dbReference type="InterPro" id="IPR001958">
    <property type="entry name" value="Tet-R_TetA/multi-R_MdtG-like"/>
</dbReference>
<keyword evidence="4 7" id="KW-0812">Transmembrane</keyword>
<organism evidence="9 10">
    <name type="scientific">Alkaliphilus pronyensis</name>
    <dbReference type="NCBI Taxonomy" id="1482732"/>
    <lineage>
        <taxon>Bacteria</taxon>
        <taxon>Bacillati</taxon>
        <taxon>Bacillota</taxon>
        <taxon>Clostridia</taxon>
        <taxon>Peptostreptococcales</taxon>
        <taxon>Natronincolaceae</taxon>
        <taxon>Alkaliphilus</taxon>
    </lineage>
</organism>
<keyword evidence="3" id="KW-1003">Cell membrane</keyword>
<reference evidence="9 10" key="1">
    <citation type="submission" date="2019-10" db="EMBL/GenBank/DDBJ databases">
        <title>Alkaliphilus serpentinus sp. nov. and Alkaliphilus pronyensis sp. nov., two novel anaerobic alkaliphilic species isolated from the serpentinized-hosted hydrothermal field of the Prony Bay (New Caledonia).</title>
        <authorList>
            <person name="Postec A."/>
        </authorList>
    </citation>
    <scope>NUCLEOTIDE SEQUENCE [LARGE SCALE GENOMIC DNA]</scope>
    <source>
        <strain evidence="9 10">LacV</strain>
    </source>
</reference>
<gene>
    <name evidence="9" type="ORF">F8154_14260</name>
</gene>
<dbReference type="RefSeq" id="WP_151862287.1">
    <property type="nucleotide sequence ID" value="NZ_WBZC01000075.1"/>
</dbReference>
<evidence type="ECO:0000259" key="8">
    <source>
        <dbReference type="PROSITE" id="PS50850"/>
    </source>
</evidence>
<dbReference type="AlphaFoldDB" id="A0A6I0FBP9"/>
<dbReference type="GO" id="GO:0005886">
    <property type="term" value="C:plasma membrane"/>
    <property type="evidence" value="ECO:0007669"/>
    <property type="project" value="UniProtKB-SubCell"/>
</dbReference>
<feature type="transmembrane region" description="Helical" evidence="7">
    <location>
        <begin position="292"/>
        <end position="309"/>
    </location>
</feature>
<feature type="transmembrane region" description="Helical" evidence="7">
    <location>
        <begin position="208"/>
        <end position="231"/>
    </location>
</feature>
<keyword evidence="6 7" id="KW-0472">Membrane</keyword>
<dbReference type="OrthoDB" id="102502at2"/>